<evidence type="ECO:0000256" key="2">
    <source>
        <dbReference type="SAM" id="Phobius"/>
    </source>
</evidence>
<keyword evidence="4" id="KW-1185">Reference proteome</keyword>
<evidence type="ECO:0008006" key="5">
    <source>
        <dbReference type="Google" id="ProtNLM"/>
    </source>
</evidence>
<organism evidence="3 4">
    <name type="scientific">Wickerhamomyces pijperi</name>
    <name type="common">Yeast</name>
    <name type="synonym">Pichia pijperi</name>
    <dbReference type="NCBI Taxonomy" id="599730"/>
    <lineage>
        <taxon>Eukaryota</taxon>
        <taxon>Fungi</taxon>
        <taxon>Dikarya</taxon>
        <taxon>Ascomycota</taxon>
        <taxon>Saccharomycotina</taxon>
        <taxon>Saccharomycetes</taxon>
        <taxon>Phaffomycetales</taxon>
        <taxon>Wickerhamomycetaceae</taxon>
        <taxon>Wickerhamomyces</taxon>
    </lineage>
</organism>
<feature type="compositionally biased region" description="Acidic residues" evidence="1">
    <location>
        <begin position="117"/>
        <end position="138"/>
    </location>
</feature>
<dbReference type="PANTHER" id="PTHR41807">
    <property type="entry name" value="GLUTATHIONE TRANSFERASE 3"/>
    <property type="match status" value="1"/>
</dbReference>
<name>A0A9P8QB84_WICPI</name>
<dbReference type="GO" id="GO:0016020">
    <property type="term" value="C:membrane"/>
    <property type="evidence" value="ECO:0007669"/>
    <property type="project" value="TreeGrafter"/>
</dbReference>
<feature type="transmembrane region" description="Helical" evidence="2">
    <location>
        <begin position="251"/>
        <end position="273"/>
    </location>
</feature>
<gene>
    <name evidence="3" type="ORF">WICPIJ_002771</name>
</gene>
<feature type="compositionally biased region" description="Acidic residues" evidence="1">
    <location>
        <begin position="73"/>
        <end position="109"/>
    </location>
</feature>
<accession>A0A9P8QB84</accession>
<feature type="transmembrane region" description="Helical" evidence="2">
    <location>
        <begin position="285"/>
        <end position="302"/>
    </location>
</feature>
<evidence type="ECO:0000256" key="1">
    <source>
        <dbReference type="SAM" id="MobiDB-lite"/>
    </source>
</evidence>
<keyword evidence="2" id="KW-0472">Membrane</keyword>
<feature type="transmembrane region" description="Helical" evidence="2">
    <location>
        <begin position="353"/>
        <end position="370"/>
    </location>
</feature>
<dbReference type="OrthoDB" id="4034134at2759"/>
<keyword evidence="2" id="KW-1133">Transmembrane helix</keyword>
<protein>
    <recommendedName>
        <fullName evidence="5">SAP domain-containing protein</fullName>
    </recommendedName>
</protein>
<reference evidence="3" key="2">
    <citation type="submission" date="2021-01" db="EMBL/GenBank/DDBJ databases">
        <authorList>
            <person name="Schikora-Tamarit M.A."/>
        </authorList>
    </citation>
    <scope>NUCLEOTIDE SEQUENCE</scope>
    <source>
        <strain evidence="3">CBS2887</strain>
    </source>
</reference>
<evidence type="ECO:0000313" key="3">
    <source>
        <dbReference type="EMBL" id="KAH3686274.1"/>
    </source>
</evidence>
<dbReference type="PANTHER" id="PTHR41807:SF1">
    <property type="entry name" value="GLUTATHIONE TRANSFERASE 3"/>
    <property type="match status" value="1"/>
</dbReference>
<feature type="region of interest" description="Disordered" evidence="1">
    <location>
        <begin position="59"/>
        <end position="138"/>
    </location>
</feature>
<keyword evidence="2" id="KW-0812">Transmembrane</keyword>
<dbReference type="Proteomes" id="UP000774326">
    <property type="component" value="Unassembled WGS sequence"/>
</dbReference>
<sequence length="371" mass="41879">MSLKRFSKPQLAELAFDLGINSVGTKQVLETRILEHLDDHPELEDDDRYTKIINYYKSKSPAKASQESTPDADVVELEDSEEEEEDEEEEKATENVADDDEEEVEIEVELVERSDLEDGEEERELLGAADEDDDEEDAEYVPGNFGLTKFQDCLIEKYEKAYDCVQGKFDCIANTVSSGSSQLKEQLSSVETVNYLTTATELAVLLYDQVPLVELQEASFLDQSICSKYYGTFIQPDFQIVDIAALFQVKFVFTLATWFLLSYALPSIGAYYFNFATKKFTNSKYDPLSFNLVKLILAYFFLNGNVPVSAVKNDVKVFAAERGLLQASICNHLKAHWFHSSIVLRLVLDRLPFLNGFIGILVALYVAVIGN</sequence>
<dbReference type="EMBL" id="JAEUBG010001492">
    <property type="protein sequence ID" value="KAH3686274.1"/>
    <property type="molecule type" value="Genomic_DNA"/>
</dbReference>
<dbReference type="InterPro" id="IPR038872">
    <property type="entry name" value="Put_GTT3"/>
</dbReference>
<dbReference type="AlphaFoldDB" id="A0A9P8QB84"/>
<proteinExistence type="predicted"/>
<reference evidence="3" key="1">
    <citation type="journal article" date="2021" name="Open Biol.">
        <title>Shared evolutionary footprints suggest mitochondrial oxidative damage underlies multiple complex I losses in fungi.</title>
        <authorList>
            <person name="Schikora-Tamarit M.A."/>
            <person name="Marcet-Houben M."/>
            <person name="Nosek J."/>
            <person name="Gabaldon T."/>
        </authorList>
    </citation>
    <scope>NUCLEOTIDE SEQUENCE</scope>
    <source>
        <strain evidence="3">CBS2887</strain>
    </source>
</reference>
<comment type="caution">
    <text evidence="3">The sequence shown here is derived from an EMBL/GenBank/DDBJ whole genome shotgun (WGS) entry which is preliminary data.</text>
</comment>
<evidence type="ECO:0000313" key="4">
    <source>
        <dbReference type="Proteomes" id="UP000774326"/>
    </source>
</evidence>